<accession>A0A235F4U1</accession>
<dbReference type="AlphaFoldDB" id="A0A235F4U1"/>
<gene>
    <name evidence="2" type="ORF">CGZ90_18460</name>
</gene>
<dbReference type="PIRSF" id="PIRSF038984">
    <property type="entry name" value="FAD_binding_protein"/>
    <property type="match status" value="1"/>
</dbReference>
<evidence type="ECO:0000313" key="3">
    <source>
        <dbReference type="Proteomes" id="UP000215059"/>
    </source>
</evidence>
<evidence type="ECO:0000259" key="1">
    <source>
        <dbReference type="Pfam" id="PF21688"/>
    </source>
</evidence>
<name>A0A235F4U1_9BACL</name>
<dbReference type="InterPro" id="IPR028348">
    <property type="entry name" value="FAD-binding_protein"/>
</dbReference>
<organism evidence="2 3">
    <name type="scientific">Fictibacillus aquaticus</name>
    <dbReference type="NCBI Taxonomy" id="2021314"/>
    <lineage>
        <taxon>Bacteria</taxon>
        <taxon>Bacillati</taxon>
        <taxon>Bacillota</taxon>
        <taxon>Bacilli</taxon>
        <taxon>Bacillales</taxon>
        <taxon>Fictibacillaceae</taxon>
        <taxon>Fictibacillus</taxon>
    </lineage>
</organism>
<dbReference type="PROSITE" id="PS51257">
    <property type="entry name" value="PROKAR_LIPOPROTEIN"/>
    <property type="match status" value="1"/>
</dbReference>
<sequence>MKTNYDVIVVGAGPAGIFACYELAEVMPNASILLVDKGHDIYARHCPILQKKIKKCPPAAGRKEFAGCLPACSITNGFGGAGAYSDGKFNITSEFGGWMTDYLSEDQVVELIQYVDSINLKHGATDSITDPLTEEVRSIEKRAYAAGLKLLRAQIRHLGTEQNLEILKSIYEYLKTRIDMAYKTEVEDIVTERGPEGHTVKGITLKNGETVSAEKVVIVPGRDGSAWLTKLLRKRRLKVSANQVDIGVRVETTDIVMEEINKNLYEGKFIFNTSVGTQVRTFCSNPSGHVVVENHSGIMLANGHAYKDPKLGSTNTNFALLVSHKFDEPFEEPTEYAHEVSKLANQLSCGGIVVQKYGDILRGRRSTEKRIKEGFIRPSLKEAVPGDLGLVLPYNTMKSLIEMTEALDKVTPGMASEHTLFYGVEAKFYSARPKLNSRFESEINGLYVGGDGAGITRGLAQASACGVWIARDVAAKLKENKEQGYGTIQELPGVPELV</sequence>
<dbReference type="OrthoDB" id="9762921at2"/>
<proteinExistence type="predicted"/>
<dbReference type="EMBL" id="NOII01000022">
    <property type="protein sequence ID" value="OYD56252.1"/>
    <property type="molecule type" value="Genomic_DNA"/>
</dbReference>
<dbReference type="Pfam" id="PF21688">
    <property type="entry name" value="FAD-depend_C"/>
    <property type="match status" value="1"/>
</dbReference>
<dbReference type="InterPro" id="IPR036188">
    <property type="entry name" value="FAD/NAD-bd_sf"/>
</dbReference>
<dbReference type="Gene3D" id="3.50.50.60">
    <property type="entry name" value="FAD/NAD(P)-binding domain"/>
    <property type="match status" value="2"/>
</dbReference>
<keyword evidence="3" id="KW-1185">Reference proteome</keyword>
<dbReference type="Proteomes" id="UP000215059">
    <property type="component" value="Unassembled WGS sequence"/>
</dbReference>
<dbReference type="PANTHER" id="PTHR43106:SF1">
    <property type="entry name" value="DEHYDROGENASE-RELATED"/>
    <property type="match status" value="1"/>
</dbReference>
<evidence type="ECO:0000313" key="2">
    <source>
        <dbReference type="EMBL" id="OYD56252.1"/>
    </source>
</evidence>
<comment type="caution">
    <text evidence="2">The sequence shown here is derived from an EMBL/GenBank/DDBJ whole genome shotgun (WGS) entry which is preliminary data.</text>
</comment>
<reference evidence="2 3" key="1">
    <citation type="submission" date="2017-07" db="EMBL/GenBank/DDBJ databases">
        <title>Fictibacillus sp. nov. GDSW-R2A3 Genome sequencing and assembly.</title>
        <authorList>
            <person name="Mayilraj S."/>
        </authorList>
    </citation>
    <scope>NUCLEOTIDE SEQUENCE [LARGE SCALE GENOMIC DNA]</scope>
    <source>
        <strain evidence="2 3">GDSW-R2A3</strain>
    </source>
</reference>
<dbReference type="PANTHER" id="PTHR43106">
    <property type="entry name" value="DEHYDROGENASE-RELATED"/>
    <property type="match status" value="1"/>
</dbReference>
<dbReference type="SUPFAM" id="SSF51905">
    <property type="entry name" value="FAD/NAD(P)-binding domain"/>
    <property type="match status" value="1"/>
</dbReference>
<protein>
    <submittedName>
        <fullName evidence="2">FAD-dependent oxidoreductase</fullName>
    </submittedName>
</protein>
<feature type="domain" description="FAD-dependent protein C-terminal" evidence="1">
    <location>
        <begin position="262"/>
        <end position="427"/>
    </location>
</feature>
<dbReference type="RefSeq" id="WP_094253995.1">
    <property type="nucleotide sequence ID" value="NZ_JBHLXL010000001.1"/>
</dbReference>
<dbReference type="InterPro" id="IPR049516">
    <property type="entry name" value="FAD-depend_C"/>
</dbReference>